<evidence type="ECO:0000256" key="3">
    <source>
        <dbReference type="ARBA" id="ARBA00022589"/>
    </source>
</evidence>
<dbReference type="Pfam" id="PF13460">
    <property type="entry name" value="NAD_binding_10"/>
    <property type="match status" value="1"/>
</dbReference>
<dbReference type="SUPFAM" id="SSF51735">
    <property type="entry name" value="NAD(P)-binding Rossmann-fold domains"/>
    <property type="match status" value="1"/>
</dbReference>
<organism evidence="6 7">
    <name type="scientific">Parasphingorhabdus marina DSM 22363</name>
    <dbReference type="NCBI Taxonomy" id="1123272"/>
    <lineage>
        <taxon>Bacteria</taxon>
        <taxon>Pseudomonadati</taxon>
        <taxon>Pseudomonadota</taxon>
        <taxon>Alphaproteobacteria</taxon>
        <taxon>Sphingomonadales</taxon>
        <taxon>Sphingomonadaceae</taxon>
        <taxon>Parasphingorhabdus</taxon>
    </lineage>
</organism>
<dbReference type="Gene3D" id="3.40.50.720">
    <property type="entry name" value="NAD(P)-binding Rossmann-like Domain"/>
    <property type="match status" value="1"/>
</dbReference>
<dbReference type="GO" id="GO:0016491">
    <property type="term" value="F:oxidoreductase activity"/>
    <property type="evidence" value="ECO:0007669"/>
    <property type="project" value="UniProtKB-KW"/>
</dbReference>
<keyword evidence="7" id="KW-1185">Reference proteome</keyword>
<dbReference type="InterPro" id="IPR036291">
    <property type="entry name" value="NAD(P)-bd_dom_sf"/>
</dbReference>
<feature type="domain" description="NAD(P)-binding" evidence="5">
    <location>
        <begin position="9"/>
        <end position="176"/>
    </location>
</feature>
<evidence type="ECO:0000313" key="6">
    <source>
        <dbReference type="EMBL" id="SIN87726.1"/>
    </source>
</evidence>
<dbReference type="Proteomes" id="UP000185192">
    <property type="component" value="Unassembled WGS sequence"/>
</dbReference>
<proteinExistence type="inferred from homology"/>
<keyword evidence="3" id="KW-0017">Alkaloid metabolism</keyword>
<evidence type="ECO:0000256" key="2">
    <source>
        <dbReference type="ARBA" id="ARBA00005372"/>
    </source>
</evidence>
<evidence type="ECO:0000256" key="1">
    <source>
        <dbReference type="ARBA" id="ARBA00005107"/>
    </source>
</evidence>
<evidence type="ECO:0000256" key="4">
    <source>
        <dbReference type="ARBA" id="ARBA00023002"/>
    </source>
</evidence>
<dbReference type="OrthoDB" id="7771794at2"/>
<dbReference type="EMBL" id="FSQW01000002">
    <property type="protein sequence ID" value="SIN87726.1"/>
    <property type="molecule type" value="Genomic_DNA"/>
</dbReference>
<dbReference type="AlphaFoldDB" id="A0A1N6EXM1"/>
<evidence type="ECO:0000259" key="5">
    <source>
        <dbReference type="Pfam" id="PF13460"/>
    </source>
</evidence>
<comment type="similarity">
    <text evidence="2">Belongs to the fgaFS/easG family.</text>
</comment>
<dbReference type="NCBIfam" id="TIGR03649">
    <property type="entry name" value="ergot_EASG"/>
    <property type="match status" value="1"/>
</dbReference>
<dbReference type="RefSeq" id="WP_074205222.1">
    <property type="nucleotide sequence ID" value="NZ_FSQW01000002.1"/>
</dbReference>
<gene>
    <name evidence="6" type="ORF">SAMN02745824_2135</name>
</gene>
<name>A0A1N6EXM1_9SPHN</name>
<evidence type="ECO:0000313" key="7">
    <source>
        <dbReference type="Proteomes" id="UP000185192"/>
    </source>
</evidence>
<dbReference type="STRING" id="1123272.SAMN02745824_2135"/>
<accession>A0A1N6EXM1</accession>
<protein>
    <submittedName>
        <fullName evidence="6">Ergot alkaloid biosynthesis protein, AFUA_2G17970 family</fullName>
    </submittedName>
</protein>
<comment type="pathway">
    <text evidence="1">Alkaloid biosynthesis; ergot alkaloid biosynthesis.</text>
</comment>
<keyword evidence="4" id="KW-0560">Oxidoreductase</keyword>
<reference evidence="7" key="1">
    <citation type="submission" date="2016-11" db="EMBL/GenBank/DDBJ databases">
        <authorList>
            <person name="Varghese N."/>
            <person name="Submissions S."/>
        </authorList>
    </citation>
    <scope>NUCLEOTIDE SEQUENCE [LARGE SCALE GENOMIC DNA]</scope>
    <source>
        <strain evidence="7">DSM 22363</strain>
    </source>
</reference>
<dbReference type="PANTHER" id="PTHR43162">
    <property type="match status" value="1"/>
</dbReference>
<dbReference type="Gene3D" id="3.90.25.10">
    <property type="entry name" value="UDP-galactose 4-epimerase, domain 1"/>
    <property type="match status" value="1"/>
</dbReference>
<dbReference type="PANTHER" id="PTHR43162:SF1">
    <property type="entry name" value="PRESTALK A DIFFERENTIATION PROTEIN A"/>
    <property type="match status" value="1"/>
</dbReference>
<dbReference type="InterPro" id="IPR019901">
    <property type="entry name" value="Ergot_alkaloid_biosynthesis"/>
</dbReference>
<dbReference type="GO" id="GO:0009820">
    <property type="term" value="P:alkaloid metabolic process"/>
    <property type="evidence" value="ECO:0007669"/>
    <property type="project" value="UniProtKB-KW"/>
</dbReference>
<dbReference type="InterPro" id="IPR016040">
    <property type="entry name" value="NAD(P)-bd_dom"/>
</dbReference>
<dbReference type="InterPro" id="IPR051604">
    <property type="entry name" value="Ergot_Alk_Oxidoreductase"/>
</dbReference>
<sequence length="286" mass="30785">MRNKFLVTGGTGKTGSRLAKLLRASGHCPLVATRNPDSSDQVRLDWADSATYEAALDGVKAIYLVAPANVPEPLTAMQPFIDRAIASGVERFVLLSASSLEEGGPMMGAVHRYLHEQAPSWFVLRPTWFMQNFSEQQHLPTIRDEHAIYSATDDGRVPFIDADDIAAVAAVALTDPAMPNGDAILTGPRSLSYDEVAEVLSDALGITIIHQKLSEKDLAGRIQSGGLSRIYAELLAAMDTAIAAGGEDRLTDSVVVLTGKTPRDLTGFVARNIERWKTPQTVRGSS</sequence>